<evidence type="ECO:0000313" key="4">
    <source>
        <dbReference type="Proteomes" id="UP001056132"/>
    </source>
</evidence>
<protein>
    <submittedName>
        <fullName evidence="2">Uncharacterized protein</fullName>
    </submittedName>
</protein>
<proteinExistence type="predicted"/>
<evidence type="ECO:0000313" key="2">
    <source>
        <dbReference type="EMBL" id="URF04826.1"/>
    </source>
</evidence>
<reference evidence="1 3" key="1">
    <citation type="submission" date="2019-05" db="EMBL/GenBank/DDBJ databases">
        <title>Whole genome sequence analysis of Cupriavidus campinensis S14E4C strain.</title>
        <authorList>
            <person name="Abbaszade G."/>
            <person name="Szabo A."/>
            <person name="Toumi M."/>
            <person name="Toth E."/>
        </authorList>
    </citation>
    <scope>NUCLEOTIDE SEQUENCE [LARGE SCALE GENOMIC DNA]</scope>
    <source>
        <strain evidence="1 3">S14E4C</strain>
    </source>
</reference>
<reference evidence="2" key="3">
    <citation type="submission" date="2022-05" db="EMBL/GenBank/DDBJ databases">
        <authorList>
            <person name="Kunte H.-J."/>
        </authorList>
    </citation>
    <scope>NUCLEOTIDE SEQUENCE</scope>
    <source>
        <strain evidence="2">G5</strain>
    </source>
</reference>
<dbReference type="EMBL" id="CP097330">
    <property type="protein sequence ID" value="URF04826.1"/>
    <property type="molecule type" value="Genomic_DNA"/>
</dbReference>
<name>A0AAE9L2L4_9BURK</name>
<sequence>MSRQIKNKAEVRAMIRAEQEKLPACKGCCFGDVCWHAPDGDGCNWSVSKMEGESGAACLEALAPKIRALQEQFNIAEESPRG</sequence>
<reference evidence="2" key="2">
    <citation type="journal article" date="2022" name="Microbiol. Resour. Announc.">
        <title>Genome Sequence of Cupriavidus campinensis Strain G5, a Member of a Bacterial Consortium Capable of Polyethylene Degradation.</title>
        <authorList>
            <person name="Schneider B."/>
            <person name="Pfeiffer F."/>
            <person name="Dyall-Smith M."/>
            <person name="Kunte H.J."/>
        </authorList>
    </citation>
    <scope>NUCLEOTIDE SEQUENCE</scope>
    <source>
        <strain evidence="2">G5</strain>
    </source>
</reference>
<organism evidence="2 4">
    <name type="scientific">Cupriavidus campinensis</name>
    <dbReference type="NCBI Taxonomy" id="151783"/>
    <lineage>
        <taxon>Bacteria</taxon>
        <taxon>Pseudomonadati</taxon>
        <taxon>Pseudomonadota</taxon>
        <taxon>Betaproteobacteria</taxon>
        <taxon>Burkholderiales</taxon>
        <taxon>Burkholderiaceae</taxon>
        <taxon>Cupriavidus</taxon>
    </lineage>
</organism>
<dbReference type="Proteomes" id="UP001056132">
    <property type="component" value="Chromosome 1"/>
</dbReference>
<evidence type="ECO:0000313" key="1">
    <source>
        <dbReference type="EMBL" id="TSP13042.1"/>
    </source>
</evidence>
<dbReference type="KEGG" id="ccam:M5D45_02970"/>
<evidence type="ECO:0000313" key="3">
    <source>
        <dbReference type="Proteomes" id="UP000318943"/>
    </source>
</evidence>
<dbReference type="RefSeq" id="WP_144197336.1">
    <property type="nucleotide sequence ID" value="NZ_CAJPVH010000048.1"/>
</dbReference>
<accession>A0AAE9L2L4</accession>
<gene>
    <name evidence="1" type="ORF">FGG12_09040</name>
    <name evidence="2" type="ORF">M5D45_02970</name>
</gene>
<dbReference type="Proteomes" id="UP000318943">
    <property type="component" value="Unassembled WGS sequence"/>
</dbReference>
<keyword evidence="3" id="KW-1185">Reference proteome</keyword>
<dbReference type="AlphaFoldDB" id="A0AAE9L2L4"/>
<dbReference type="EMBL" id="VCIZ01000004">
    <property type="protein sequence ID" value="TSP13042.1"/>
    <property type="molecule type" value="Genomic_DNA"/>
</dbReference>